<accession>A0A9D1LW63</accession>
<comment type="similarity">
    <text evidence="1">Belongs to the SfsA family.</text>
</comment>
<sequence>MVYERIQPGVFLSRTNRFLAEVDLGGRIERCHVKNTGRCKELLRRGAPVFVQAAENPDRKTKYDLISVRKREQVVNIDSQAPNRLFAEWVQNGNLFHTVTKLRPECKYGSSRFDFYLEADGRNIFAEVKGVTLEKRGTALFPDAPTERGVRHLRELCDCVQDGFDAYVVFVIQMQGVRLFRPNYATHPQFGAALAKAAAAGVHIFALDCTVTPDSIAIRHEIPIDLFPPLVKRKD</sequence>
<evidence type="ECO:0000259" key="2">
    <source>
        <dbReference type="Pfam" id="PF03749"/>
    </source>
</evidence>
<evidence type="ECO:0000256" key="1">
    <source>
        <dbReference type="HAMAP-Rule" id="MF_00095"/>
    </source>
</evidence>
<dbReference type="NCBIfam" id="TIGR00230">
    <property type="entry name" value="sfsA"/>
    <property type="match status" value="1"/>
</dbReference>
<evidence type="ECO:0000313" key="4">
    <source>
        <dbReference type="EMBL" id="HIU49111.1"/>
    </source>
</evidence>
<evidence type="ECO:0000313" key="5">
    <source>
        <dbReference type="Proteomes" id="UP000824111"/>
    </source>
</evidence>
<feature type="domain" description="SfsA N-terminal OB" evidence="3">
    <location>
        <begin position="12"/>
        <end position="77"/>
    </location>
</feature>
<protein>
    <recommendedName>
        <fullName evidence="1">Sugar fermentation stimulation protein homolog</fullName>
    </recommendedName>
</protein>
<dbReference type="InterPro" id="IPR041465">
    <property type="entry name" value="SfsA_N"/>
</dbReference>
<dbReference type="Proteomes" id="UP000824111">
    <property type="component" value="Unassembled WGS sequence"/>
</dbReference>
<reference evidence="4" key="2">
    <citation type="journal article" date="2021" name="PeerJ">
        <title>Extensive microbial diversity within the chicken gut microbiome revealed by metagenomics and culture.</title>
        <authorList>
            <person name="Gilroy R."/>
            <person name="Ravi A."/>
            <person name="Getino M."/>
            <person name="Pursley I."/>
            <person name="Horton D.L."/>
            <person name="Alikhan N.F."/>
            <person name="Baker D."/>
            <person name="Gharbi K."/>
            <person name="Hall N."/>
            <person name="Watson M."/>
            <person name="Adriaenssens E.M."/>
            <person name="Foster-Nyarko E."/>
            <person name="Jarju S."/>
            <person name="Secka A."/>
            <person name="Antonio M."/>
            <person name="Oren A."/>
            <person name="Chaudhuri R.R."/>
            <person name="La Ragione R."/>
            <person name="Hildebrand F."/>
            <person name="Pallen M.J."/>
        </authorList>
    </citation>
    <scope>NUCLEOTIDE SEQUENCE</scope>
    <source>
        <strain evidence="4">ChiSjej4B22-9803</strain>
    </source>
</reference>
<dbReference type="Gene3D" id="3.40.1350.60">
    <property type="match status" value="1"/>
</dbReference>
<dbReference type="EMBL" id="DVND01000180">
    <property type="protein sequence ID" value="HIU49111.1"/>
    <property type="molecule type" value="Genomic_DNA"/>
</dbReference>
<evidence type="ECO:0000259" key="3">
    <source>
        <dbReference type="Pfam" id="PF17746"/>
    </source>
</evidence>
<comment type="caution">
    <text evidence="4">The sequence shown here is derived from an EMBL/GenBank/DDBJ whole genome shotgun (WGS) entry which is preliminary data.</text>
</comment>
<gene>
    <name evidence="1 4" type="primary">sfsA</name>
    <name evidence="4" type="ORF">IAB04_07075</name>
</gene>
<reference evidence="4" key="1">
    <citation type="submission" date="2020-10" db="EMBL/GenBank/DDBJ databases">
        <authorList>
            <person name="Gilroy R."/>
        </authorList>
    </citation>
    <scope>NUCLEOTIDE SEQUENCE</scope>
    <source>
        <strain evidence="4">ChiSjej4B22-9803</strain>
    </source>
</reference>
<dbReference type="AlphaFoldDB" id="A0A9D1LW63"/>
<name>A0A9D1LW63_9FIRM</name>
<dbReference type="Pfam" id="PF17746">
    <property type="entry name" value="SfsA_N"/>
    <property type="match status" value="1"/>
</dbReference>
<dbReference type="Gene3D" id="2.40.50.580">
    <property type="match status" value="1"/>
</dbReference>
<organism evidence="4 5">
    <name type="scientific">Candidatus Avimonoglobus intestinipullorum</name>
    <dbReference type="NCBI Taxonomy" id="2840699"/>
    <lineage>
        <taxon>Bacteria</taxon>
        <taxon>Bacillati</taxon>
        <taxon>Bacillota</taxon>
        <taxon>Clostridia</taxon>
        <taxon>Eubacteriales</taxon>
        <taxon>Candidatus Avimonoglobus</taxon>
    </lineage>
</organism>
<proteinExistence type="inferred from homology"/>
<dbReference type="PANTHER" id="PTHR30545">
    <property type="entry name" value="SUGAR FERMENTATION STIMULATION PROTEIN A"/>
    <property type="match status" value="1"/>
</dbReference>
<dbReference type="PANTHER" id="PTHR30545:SF2">
    <property type="entry name" value="SUGAR FERMENTATION STIMULATION PROTEIN A"/>
    <property type="match status" value="1"/>
</dbReference>
<dbReference type="Pfam" id="PF03749">
    <property type="entry name" value="SfsA"/>
    <property type="match status" value="1"/>
</dbReference>
<dbReference type="GO" id="GO:0003677">
    <property type="term" value="F:DNA binding"/>
    <property type="evidence" value="ECO:0007669"/>
    <property type="project" value="InterPro"/>
</dbReference>
<dbReference type="InterPro" id="IPR040452">
    <property type="entry name" value="SfsA_C"/>
</dbReference>
<dbReference type="HAMAP" id="MF_00095">
    <property type="entry name" value="SfsA"/>
    <property type="match status" value="1"/>
</dbReference>
<dbReference type="CDD" id="cd22359">
    <property type="entry name" value="SfsA-like_bacterial"/>
    <property type="match status" value="1"/>
</dbReference>
<dbReference type="InterPro" id="IPR005224">
    <property type="entry name" value="SfsA"/>
</dbReference>
<feature type="domain" description="Sugar fermentation stimulation protein C-terminal" evidence="2">
    <location>
        <begin position="80"/>
        <end position="214"/>
    </location>
</feature>